<comment type="caution">
    <text evidence="3">The sequence shown here is derived from an EMBL/GenBank/DDBJ whole genome shotgun (WGS) entry which is preliminary data.</text>
</comment>
<dbReference type="GO" id="GO:0003676">
    <property type="term" value="F:nucleic acid binding"/>
    <property type="evidence" value="ECO:0007669"/>
    <property type="project" value="InterPro"/>
</dbReference>
<dbReference type="GO" id="GO:0031125">
    <property type="term" value="P:rRNA 3'-end processing"/>
    <property type="evidence" value="ECO:0007669"/>
    <property type="project" value="TreeGrafter"/>
</dbReference>
<dbReference type="Proteomes" id="UP000295515">
    <property type="component" value="Unassembled WGS sequence"/>
</dbReference>
<dbReference type="GO" id="GO:0016787">
    <property type="term" value="F:hydrolase activity"/>
    <property type="evidence" value="ECO:0007669"/>
    <property type="project" value="UniProtKB-KW"/>
</dbReference>
<dbReference type="AlphaFoldDB" id="A0A4R3YFZ0"/>
<gene>
    <name evidence="3" type="ORF">EDD60_1363</name>
</gene>
<protein>
    <submittedName>
        <fullName evidence="3">3'-5' exoribonuclease</fullName>
    </submittedName>
</protein>
<dbReference type="Gene3D" id="1.10.3210.10">
    <property type="entry name" value="Hypothetical protein af1432"/>
    <property type="match status" value="1"/>
</dbReference>
<dbReference type="Pfam" id="PF01966">
    <property type="entry name" value="HD"/>
    <property type="match status" value="1"/>
</dbReference>
<dbReference type="InterPro" id="IPR050798">
    <property type="entry name" value="YhaM_exoribonuc/phosphodiest"/>
</dbReference>
<dbReference type="Pfam" id="PF01336">
    <property type="entry name" value="tRNA_anti-codon"/>
    <property type="match status" value="1"/>
</dbReference>
<dbReference type="RefSeq" id="WP_066450149.1">
    <property type="nucleotide sequence ID" value="NZ_JANKBF010000030.1"/>
</dbReference>
<dbReference type="InterPro" id="IPR004365">
    <property type="entry name" value="NA-bd_OB_tRNA"/>
</dbReference>
<dbReference type="PANTHER" id="PTHR37294:SF1">
    <property type="entry name" value="3'-5' EXORIBONUCLEASE YHAM"/>
    <property type="match status" value="1"/>
</dbReference>
<dbReference type="CDD" id="cd00077">
    <property type="entry name" value="HDc"/>
    <property type="match status" value="1"/>
</dbReference>
<proteinExistence type="predicted"/>
<dbReference type="SUPFAM" id="SSF50249">
    <property type="entry name" value="Nucleic acid-binding proteins"/>
    <property type="match status" value="1"/>
</dbReference>
<keyword evidence="4" id="KW-1185">Reference proteome</keyword>
<evidence type="ECO:0000256" key="1">
    <source>
        <dbReference type="ARBA" id="ARBA00022801"/>
    </source>
</evidence>
<evidence type="ECO:0000259" key="2">
    <source>
        <dbReference type="SMART" id="SM00471"/>
    </source>
</evidence>
<dbReference type="InterPro" id="IPR003607">
    <property type="entry name" value="HD/PDEase_dom"/>
</dbReference>
<evidence type="ECO:0000313" key="4">
    <source>
        <dbReference type="Proteomes" id="UP000295515"/>
    </source>
</evidence>
<dbReference type="GeneID" id="98916795"/>
<keyword evidence="1" id="KW-0378">Hydrolase</keyword>
<dbReference type="PANTHER" id="PTHR37294">
    <property type="entry name" value="3'-5' EXORIBONUCLEASE YHAM"/>
    <property type="match status" value="1"/>
</dbReference>
<sequence>MIKIRDMKCGNDNVEFTAMISHVTTGKTNGANKSNYLSIVFQDETGTIDAKLWNATDEQISTLQNGAVVRGKGDIIKYSDDRQMKIVKIEDISYQQSQQVQFLSKAPMDQDEMIEQLMSYVKRISNTKLYVIVKHLMEKNIEALKIYPAASRNHHECVSGLAYHTLSMLKLADSMLDIYPSLNADLMYAGILLHDLGKTVELSGPVVPTYTLEGKMLGHISIAQAMVYEAAKELNIEGEEVVLLQHLILSHHGKNEFGSPVLPQIKEAEMIYLIDNIDARMNMFDKALDQVEPGEYSKRVFALENRTIYKPKMYE</sequence>
<evidence type="ECO:0000313" key="3">
    <source>
        <dbReference type="EMBL" id="TCV91066.1"/>
    </source>
</evidence>
<feature type="domain" description="HD/PDEase" evidence="2">
    <location>
        <begin position="157"/>
        <end position="289"/>
    </location>
</feature>
<dbReference type="InterPro" id="IPR006674">
    <property type="entry name" value="HD_domain"/>
</dbReference>
<accession>A0A4R3YFZ0</accession>
<organism evidence="3 4">
    <name type="scientific">Longibaculum muris</name>
    <dbReference type="NCBI Taxonomy" id="1796628"/>
    <lineage>
        <taxon>Bacteria</taxon>
        <taxon>Bacillati</taxon>
        <taxon>Bacillota</taxon>
        <taxon>Erysipelotrichia</taxon>
        <taxon>Erysipelotrichales</taxon>
        <taxon>Coprobacillaceae</taxon>
        <taxon>Longibaculum</taxon>
    </lineage>
</organism>
<dbReference type="SMART" id="SM00471">
    <property type="entry name" value="HDc"/>
    <property type="match status" value="1"/>
</dbReference>
<dbReference type="Gene3D" id="2.40.50.140">
    <property type="entry name" value="Nucleic acid-binding proteins"/>
    <property type="match status" value="1"/>
</dbReference>
<dbReference type="SUPFAM" id="SSF109604">
    <property type="entry name" value="HD-domain/PDEase-like"/>
    <property type="match status" value="1"/>
</dbReference>
<reference evidence="3 4" key="1">
    <citation type="submission" date="2019-03" db="EMBL/GenBank/DDBJ databases">
        <title>Genomic Encyclopedia of Type Strains, Phase IV (KMG-IV): sequencing the most valuable type-strain genomes for metagenomic binning, comparative biology and taxonomic classification.</title>
        <authorList>
            <person name="Goeker M."/>
        </authorList>
    </citation>
    <scope>NUCLEOTIDE SEQUENCE [LARGE SCALE GENOMIC DNA]</scope>
    <source>
        <strain evidence="3 4">DSM 29487</strain>
    </source>
</reference>
<dbReference type="FunFam" id="1.10.3210.10:FF:000008">
    <property type="entry name" value="3'-5' exoribonuclease YhaM"/>
    <property type="match status" value="1"/>
</dbReference>
<name>A0A4R3YFZ0_9FIRM</name>
<dbReference type="EMBL" id="SMCQ01000036">
    <property type="protein sequence ID" value="TCV91066.1"/>
    <property type="molecule type" value="Genomic_DNA"/>
</dbReference>
<dbReference type="InterPro" id="IPR012340">
    <property type="entry name" value="NA-bd_OB-fold"/>
</dbReference>